<dbReference type="AlphaFoldDB" id="A0A7X2J1T0"/>
<dbReference type="PANTHER" id="PTHR43415">
    <property type="entry name" value="SPERMIDINE N(1)-ACETYLTRANSFERASE"/>
    <property type="match status" value="1"/>
</dbReference>
<dbReference type="InterPro" id="IPR000182">
    <property type="entry name" value="GNAT_dom"/>
</dbReference>
<dbReference type="RefSeq" id="WP_154309336.1">
    <property type="nucleotide sequence ID" value="NZ_WKKI01000049.1"/>
</dbReference>
<protein>
    <submittedName>
        <fullName evidence="2">GNAT family N-acetyltransferase</fullName>
    </submittedName>
</protein>
<dbReference type="Gene3D" id="3.40.630.30">
    <property type="match status" value="1"/>
</dbReference>
<reference evidence="2 3" key="1">
    <citation type="submission" date="2019-11" db="EMBL/GenBank/DDBJ databases">
        <title>Bacillus lacus genome.</title>
        <authorList>
            <person name="Allen C.J."/>
            <person name="Newman J.D."/>
        </authorList>
    </citation>
    <scope>NUCLEOTIDE SEQUENCE [LARGE SCALE GENOMIC DNA]</scope>
    <source>
        <strain evidence="2 3">KCTC 33946</strain>
    </source>
</reference>
<dbReference type="GO" id="GO:0016747">
    <property type="term" value="F:acyltransferase activity, transferring groups other than amino-acyl groups"/>
    <property type="evidence" value="ECO:0007669"/>
    <property type="project" value="InterPro"/>
</dbReference>
<dbReference type="InterPro" id="IPR016181">
    <property type="entry name" value="Acyl_CoA_acyltransferase"/>
</dbReference>
<dbReference type="PANTHER" id="PTHR43415:SF3">
    <property type="entry name" value="GNAT-FAMILY ACETYLTRANSFERASE"/>
    <property type="match status" value="1"/>
</dbReference>
<dbReference type="PROSITE" id="PS51186">
    <property type="entry name" value="GNAT"/>
    <property type="match status" value="1"/>
</dbReference>
<dbReference type="Proteomes" id="UP000448867">
    <property type="component" value="Unassembled WGS sequence"/>
</dbReference>
<keyword evidence="2" id="KW-0808">Transferase</keyword>
<keyword evidence="3" id="KW-1185">Reference proteome</keyword>
<dbReference type="Pfam" id="PF13302">
    <property type="entry name" value="Acetyltransf_3"/>
    <property type="match status" value="1"/>
</dbReference>
<feature type="domain" description="N-acetyltransferase" evidence="1">
    <location>
        <begin position="7"/>
        <end position="170"/>
    </location>
</feature>
<name>A0A7X2J1T0_9BACI</name>
<dbReference type="EMBL" id="WKKI01000049">
    <property type="protein sequence ID" value="MRX73878.1"/>
    <property type="molecule type" value="Genomic_DNA"/>
</dbReference>
<proteinExistence type="predicted"/>
<accession>A0A7X2J1T0</accession>
<evidence type="ECO:0000313" key="2">
    <source>
        <dbReference type="EMBL" id="MRX73878.1"/>
    </source>
</evidence>
<organism evidence="2 3">
    <name type="scientific">Metabacillus lacus</name>
    <dbReference type="NCBI Taxonomy" id="1983721"/>
    <lineage>
        <taxon>Bacteria</taxon>
        <taxon>Bacillati</taxon>
        <taxon>Bacillota</taxon>
        <taxon>Bacilli</taxon>
        <taxon>Bacillales</taxon>
        <taxon>Bacillaceae</taxon>
        <taxon>Metabacillus</taxon>
    </lineage>
</organism>
<evidence type="ECO:0000259" key="1">
    <source>
        <dbReference type="PROSITE" id="PS51186"/>
    </source>
</evidence>
<evidence type="ECO:0000313" key="3">
    <source>
        <dbReference type="Proteomes" id="UP000448867"/>
    </source>
</evidence>
<sequence>MLKGEKVYLRPLREEDTMSIYKGTQDQEAIYMTGTQKVFSLEEIVGAYQQFKEDDSRQDLAICLVSNHETIGDLAIMEIDYINKKGIFRIALHSSNYYGKGLGTEAVKLAQAYVFDELNLNRLELQVYSHNIRGIKSYEKAGFVKEGVLRQSLYMNNQYSDEIIMSVLQDEYRSKN</sequence>
<dbReference type="OrthoDB" id="9795206at2"/>
<comment type="caution">
    <text evidence="2">The sequence shown here is derived from an EMBL/GenBank/DDBJ whole genome shotgun (WGS) entry which is preliminary data.</text>
</comment>
<dbReference type="SUPFAM" id="SSF55729">
    <property type="entry name" value="Acyl-CoA N-acyltransferases (Nat)"/>
    <property type="match status" value="1"/>
</dbReference>
<gene>
    <name evidence="2" type="ORF">GJU40_17220</name>
</gene>